<evidence type="ECO:0000313" key="4">
    <source>
        <dbReference type="EMBL" id="SFA76434.1"/>
    </source>
</evidence>
<sequence>MTLYWETFSSYLILIPSAIICYLPLKGLLVYPLKKIMLTILLTLSIYIPIASYLEVKYMINGNMFLIASLVFFFYMYYKTTTIDIFKALCVFMTATVSMAFASSLSCIVDAIYNPTSGYDIFSLEGFATQYVIAIIETVLLIWPLGQKMNYLLRKLNSRKIWLTILGFPIISLMLAIFTTPKHYHTLYTGKVFLSFIIVTIANILITVYAYVFSYNIAKTLLSRAELEEKNRFLEMQSSSYKRLQDYMEQTKKLRHDFKHSVHAMSTMAKNEEYDSLKDYINNYEKELSTYTTIIFCKNSALNAVFQYYYQLAKDKNIEVNWSLDFPDPLNFLEIDLCSLLGNIMENAIAGCETVPESERFFSISVEVANTNYLYIVSTNSFDGKIRKKGNKFLTTKRSGNGIGISSMESIAQKYEGNLKIFTDKNEFNVDVILKTKL</sequence>
<accession>A0A1I0VJ67</accession>
<dbReference type="STRING" id="1120918.SAMN05216249_10243"/>
<evidence type="ECO:0000313" key="5">
    <source>
        <dbReference type="Proteomes" id="UP000198838"/>
    </source>
</evidence>
<keyword evidence="5" id="KW-1185">Reference proteome</keyword>
<keyword evidence="2" id="KW-0472">Membrane</keyword>
<feature type="transmembrane region" description="Helical" evidence="2">
    <location>
        <begin position="128"/>
        <end position="146"/>
    </location>
</feature>
<feature type="coiled-coil region" evidence="1">
    <location>
        <begin position="217"/>
        <end position="244"/>
    </location>
</feature>
<evidence type="ECO:0000256" key="1">
    <source>
        <dbReference type="SAM" id="Coils"/>
    </source>
</evidence>
<organism evidence="4 5">
    <name type="scientific">Acetitomaculum ruminis DSM 5522</name>
    <dbReference type="NCBI Taxonomy" id="1120918"/>
    <lineage>
        <taxon>Bacteria</taxon>
        <taxon>Bacillati</taxon>
        <taxon>Bacillota</taxon>
        <taxon>Clostridia</taxon>
        <taxon>Lachnospirales</taxon>
        <taxon>Lachnospiraceae</taxon>
        <taxon>Acetitomaculum</taxon>
    </lineage>
</organism>
<dbReference type="PANTHER" id="PTHR40448">
    <property type="entry name" value="TWO-COMPONENT SENSOR HISTIDINE KINASE"/>
    <property type="match status" value="1"/>
</dbReference>
<keyword evidence="2" id="KW-0812">Transmembrane</keyword>
<reference evidence="4 5" key="1">
    <citation type="submission" date="2016-10" db="EMBL/GenBank/DDBJ databases">
        <authorList>
            <person name="de Groot N.N."/>
        </authorList>
    </citation>
    <scope>NUCLEOTIDE SEQUENCE [LARGE SCALE GENOMIC DNA]</scope>
    <source>
        <strain evidence="4 5">DSM 5522</strain>
    </source>
</reference>
<feature type="transmembrane region" description="Helical" evidence="2">
    <location>
        <begin position="36"/>
        <end position="54"/>
    </location>
</feature>
<proteinExistence type="predicted"/>
<dbReference type="OrthoDB" id="3173688at2"/>
<dbReference type="AlphaFoldDB" id="A0A1I0VJ67"/>
<keyword evidence="2" id="KW-1133">Transmembrane helix</keyword>
<dbReference type="CDD" id="cd16935">
    <property type="entry name" value="HATPase_AgrC-ComD-like"/>
    <property type="match status" value="1"/>
</dbReference>
<feature type="domain" description="Sensor histidine kinase NatK-like C-terminal" evidence="3">
    <location>
        <begin position="335"/>
        <end position="434"/>
    </location>
</feature>
<evidence type="ECO:0000259" key="3">
    <source>
        <dbReference type="Pfam" id="PF14501"/>
    </source>
</evidence>
<gene>
    <name evidence="4" type="ORF">SAMN05216249_10243</name>
</gene>
<dbReference type="Pfam" id="PF14501">
    <property type="entry name" value="HATPase_c_5"/>
    <property type="match status" value="1"/>
</dbReference>
<dbReference type="GO" id="GO:0042802">
    <property type="term" value="F:identical protein binding"/>
    <property type="evidence" value="ECO:0007669"/>
    <property type="project" value="TreeGrafter"/>
</dbReference>
<feature type="transmembrane region" description="Helical" evidence="2">
    <location>
        <begin position="12"/>
        <end position="29"/>
    </location>
</feature>
<dbReference type="InterPro" id="IPR032834">
    <property type="entry name" value="NatK-like_C"/>
</dbReference>
<dbReference type="PANTHER" id="PTHR40448:SF1">
    <property type="entry name" value="TWO-COMPONENT SENSOR HISTIDINE KINASE"/>
    <property type="match status" value="1"/>
</dbReference>
<dbReference type="Gene3D" id="3.30.565.10">
    <property type="entry name" value="Histidine kinase-like ATPase, C-terminal domain"/>
    <property type="match status" value="1"/>
</dbReference>
<dbReference type="EMBL" id="FOJY01000002">
    <property type="protein sequence ID" value="SFA76434.1"/>
    <property type="molecule type" value="Genomic_DNA"/>
</dbReference>
<keyword evidence="1" id="KW-0175">Coiled coil</keyword>
<evidence type="ECO:0000256" key="2">
    <source>
        <dbReference type="SAM" id="Phobius"/>
    </source>
</evidence>
<dbReference type="Proteomes" id="UP000198838">
    <property type="component" value="Unassembled WGS sequence"/>
</dbReference>
<protein>
    <submittedName>
        <fullName evidence="4">GHKL domain-containing protein</fullName>
    </submittedName>
</protein>
<dbReference type="SUPFAM" id="SSF55874">
    <property type="entry name" value="ATPase domain of HSP90 chaperone/DNA topoisomerase II/histidine kinase"/>
    <property type="match status" value="1"/>
</dbReference>
<feature type="transmembrane region" description="Helical" evidence="2">
    <location>
        <begin position="90"/>
        <end position="113"/>
    </location>
</feature>
<feature type="transmembrane region" description="Helical" evidence="2">
    <location>
        <begin position="161"/>
        <end position="180"/>
    </location>
</feature>
<dbReference type="InterPro" id="IPR036890">
    <property type="entry name" value="HATPase_C_sf"/>
</dbReference>
<feature type="transmembrane region" description="Helical" evidence="2">
    <location>
        <begin position="192"/>
        <end position="214"/>
    </location>
</feature>
<name>A0A1I0VJ67_9FIRM</name>
<feature type="transmembrane region" description="Helical" evidence="2">
    <location>
        <begin position="60"/>
        <end position="78"/>
    </location>
</feature>